<dbReference type="SMART" id="SM00387">
    <property type="entry name" value="HATPase_c"/>
    <property type="match status" value="1"/>
</dbReference>
<feature type="domain" description="Histidine kinase" evidence="8">
    <location>
        <begin position="228"/>
        <end position="446"/>
    </location>
</feature>
<feature type="transmembrane region" description="Helical" evidence="7">
    <location>
        <begin position="90"/>
        <end position="110"/>
    </location>
</feature>
<dbReference type="SMART" id="SM00448">
    <property type="entry name" value="REC"/>
    <property type="match status" value="1"/>
</dbReference>
<dbReference type="Gene3D" id="3.30.565.10">
    <property type="entry name" value="Histidine kinase-like ATPase, C-terminal domain"/>
    <property type="match status" value="1"/>
</dbReference>
<keyword evidence="5 10" id="KW-0418">Kinase</keyword>
<dbReference type="SMART" id="SM00388">
    <property type="entry name" value="HisKA"/>
    <property type="match status" value="1"/>
</dbReference>
<dbReference type="Gene3D" id="1.10.287.130">
    <property type="match status" value="1"/>
</dbReference>
<dbReference type="InterPro" id="IPR001789">
    <property type="entry name" value="Sig_transdc_resp-reg_receiver"/>
</dbReference>
<evidence type="ECO:0000256" key="6">
    <source>
        <dbReference type="PROSITE-ProRule" id="PRU00169"/>
    </source>
</evidence>
<keyword evidence="4" id="KW-0808">Transferase</keyword>
<evidence type="ECO:0000256" key="7">
    <source>
        <dbReference type="SAM" id="Phobius"/>
    </source>
</evidence>
<dbReference type="SUPFAM" id="SSF52172">
    <property type="entry name" value="CheY-like"/>
    <property type="match status" value="1"/>
</dbReference>
<dbReference type="CDD" id="cd00156">
    <property type="entry name" value="REC"/>
    <property type="match status" value="1"/>
</dbReference>
<feature type="modified residue" description="4-aspartylphosphate" evidence="6">
    <location>
        <position position="523"/>
    </location>
</feature>
<keyword evidence="7" id="KW-1133">Transmembrane helix</keyword>
<dbReference type="EMBL" id="JADOEL010000001">
    <property type="protein sequence ID" value="MBF8176324.1"/>
    <property type="molecule type" value="Genomic_DNA"/>
</dbReference>
<dbReference type="InterPro" id="IPR003594">
    <property type="entry name" value="HATPase_dom"/>
</dbReference>
<keyword evidence="7" id="KW-0472">Membrane</keyword>
<comment type="caution">
    <text evidence="10">The sequence shown here is derived from an EMBL/GenBank/DDBJ whole genome shotgun (WGS) entry which is preliminary data.</text>
</comment>
<reference evidence="10 11" key="1">
    <citation type="submission" date="2020-11" db="EMBL/GenBank/DDBJ databases">
        <title>WGS of Herminiimonas contaminans strain Marseille-Q4544 isolated from planarians Schmidtea mediterranea.</title>
        <authorList>
            <person name="Kangale L."/>
        </authorList>
    </citation>
    <scope>NUCLEOTIDE SEQUENCE [LARGE SCALE GENOMIC DNA]</scope>
    <source>
        <strain evidence="10 11">Marseille-Q4544</strain>
    </source>
</reference>
<dbReference type="InterPro" id="IPR005467">
    <property type="entry name" value="His_kinase_dom"/>
</dbReference>
<dbReference type="PANTHER" id="PTHR43047">
    <property type="entry name" value="TWO-COMPONENT HISTIDINE PROTEIN KINASE"/>
    <property type="match status" value="1"/>
</dbReference>
<dbReference type="InterPro" id="IPR036890">
    <property type="entry name" value="HATPase_C_sf"/>
</dbReference>
<dbReference type="SUPFAM" id="SSF55874">
    <property type="entry name" value="ATPase domain of HSP90 chaperone/DNA topoisomerase II/histidine kinase"/>
    <property type="match status" value="1"/>
</dbReference>
<dbReference type="InterPro" id="IPR004358">
    <property type="entry name" value="Sig_transdc_His_kin-like_C"/>
</dbReference>
<dbReference type="PROSITE" id="PS50109">
    <property type="entry name" value="HIS_KIN"/>
    <property type="match status" value="1"/>
</dbReference>
<feature type="transmembrane region" description="Helical" evidence="7">
    <location>
        <begin position="116"/>
        <end position="135"/>
    </location>
</feature>
<feature type="transmembrane region" description="Helical" evidence="7">
    <location>
        <begin position="165"/>
        <end position="183"/>
    </location>
</feature>
<evidence type="ECO:0000259" key="8">
    <source>
        <dbReference type="PROSITE" id="PS50109"/>
    </source>
</evidence>
<protein>
    <recommendedName>
        <fullName evidence="2">histidine kinase</fullName>
        <ecNumber evidence="2">2.7.13.3</ecNumber>
    </recommendedName>
</protein>
<evidence type="ECO:0000256" key="2">
    <source>
        <dbReference type="ARBA" id="ARBA00012438"/>
    </source>
</evidence>
<feature type="domain" description="Response regulatory" evidence="9">
    <location>
        <begin position="468"/>
        <end position="589"/>
    </location>
</feature>
<evidence type="ECO:0000313" key="10">
    <source>
        <dbReference type="EMBL" id="MBF8176324.1"/>
    </source>
</evidence>
<evidence type="ECO:0000256" key="1">
    <source>
        <dbReference type="ARBA" id="ARBA00000085"/>
    </source>
</evidence>
<organism evidence="10 11">
    <name type="scientific">Herminiimonas contaminans</name>
    <dbReference type="NCBI Taxonomy" id="1111140"/>
    <lineage>
        <taxon>Bacteria</taxon>
        <taxon>Pseudomonadati</taxon>
        <taxon>Pseudomonadota</taxon>
        <taxon>Betaproteobacteria</taxon>
        <taxon>Burkholderiales</taxon>
        <taxon>Oxalobacteraceae</taxon>
        <taxon>Herminiimonas</taxon>
    </lineage>
</organism>
<dbReference type="GO" id="GO:0016301">
    <property type="term" value="F:kinase activity"/>
    <property type="evidence" value="ECO:0007669"/>
    <property type="project" value="UniProtKB-KW"/>
</dbReference>
<dbReference type="Pfam" id="PF00512">
    <property type="entry name" value="HisKA"/>
    <property type="match status" value="1"/>
</dbReference>
<dbReference type="PROSITE" id="PS50110">
    <property type="entry name" value="RESPONSE_REGULATORY"/>
    <property type="match status" value="1"/>
</dbReference>
<dbReference type="CDD" id="cd00082">
    <property type="entry name" value="HisKA"/>
    <property type="match status" value="1"/>
</dbReference>
<dbReference type="InterPro" id="IPR036097">
    <property type="entry name" value="HisK_dim/P_sf"/>
</dbReference>
<dbReference type="SUPFAM" id="SSF47384">
    <property type="entry name" value="Homodimeric domain of signal transducing histidine kinase"/>
    <property type="match status" value="1"/>
</dbReference>
<evidence type="ECO:0000256" key="3">
    <source>
        <dbReference type="ARBA" id="ARBA00022553"/>
    </source>
</evidence>
<sequence length="589" mass="63744">MNNHPAASAVETRIFDELVNVLYRQATPIFFGNFSVVILSVYLLWNELQHSVLLSWASAIFVLTLIRIVIVRRDLRAVHTPDQAERRAWVYTAFAGLSGCLWGSIGIFFFAPDSTIVTVFICILLAGMTGGSVASQSSFPPAYYAFALPTVLPFAIRCFMYGGPLFSVFALLSLFLLGVNLAYSRNVHRTVREAVSLRFENTQLIAQLRQEKERAESASRSKSQFLAAASHDLRQPTHALGLYIATLRALCSTPAMSGAEVGNIAGKLQTALKGLVQLLDVLLDISKLDAGAVKVKREVFDLQDLLETIDQQFSAVAVEQKLRFIVRPTAVLVQTDRALVHSILANFVSNALRYTESGKVLVGARRRGEFIEVQVLDTGIGIAAEQSQLIFSEFYQIGNAARRREHGLGLGLAIVKRTADLLKIRIGLRSMPGRGSVFSVWLPLAPQVSAAAGAAMPVQTPSSGAAKNILVIDDDAAVLDSMRLLLLSWGHQVTAVASLGDALQAAKTQQGASGRAFDLILSDFRLAENVSGVDVVQAVRQASGYAIPAVVITGDTSVESIQSIAGAQLGILHKPLAPEMLQEVLRDLH</sequence>
<accession>A0ABS0EQM5</accession>
<gene>
    <name evidence="10" type="ORF">IXC47_01365</name>
</gene>
<feature type="transmembrane region" description="Helical" evidence="7">
    <location>
        <begin position="21"/>
        <end position="45"/>
    </location>
</feature>
<dbReference type="Proteomes" id="UP000657372">
    <property type="component" value="Unassembled WGS sequence"/>
</dbReference>
<dbReference type="InterPro" id="IPR003661">
    <property type="entry name" value="HisK_dim/P_dom"/>
</dbReference>
<dbReference type="Gene3D" id="3.40.50.2300">
    <property type="match status" value="1"/>
</dbReference>
<dbReference type="Pfam" id="PF02518">
    <property type="entry name" value="HATPase_c"/>
    <property type="match status" value="1"/>
</dbReference>
<evidence type="ECO:0000256" key="4">
    <source>
        <dbReference type="ARBA" id="ARBA00022679"/>
    </source>
</evidence>
<dbReference type="EC" id="2.7.13.3" evidence="2"/>
<dbReference type="InterPro" id="IPR011006">
    <property type="entry name" value="CheY-like_superfamily"/>
</dbReference>
<proteinExistence type="predicted"/>
<keyword evidence="3 6" id="KW-0597">Phosphoprotein</keyword>
<comment type="catalytic activity">
    <reaction evidence="1">
        <text>ATP + protein L-histidine = ADP + protein N-phospho-L-histidine.</text>
        <dbReference type="EC" id="2.7.13.3"/>
    </reaction>
</comment>
<keyword evidence="7" id="KW-0812">Transmembrane</keyword>
<feature type="transmembrane region" description="Helical" evidence="7">
    <location>
        <begin position="51"/>
        <end position="70"/>
    </location>
</feature>
<dbReference type="PANTHER" id="PTHR43047:SF9">
    <property type="entry name" value="HISTIDINE KINASE"/>
    <property type="match status" value="1"/>
</dbReference>
<dbReference type="Pfam" id="PF00072">
    <property type="entry name" value="Response_reg"/>
    <property type="match status" value="1"/>
</dbReference>
<keyword evidence="11" id="KW-1185">Reference proteome</keyword>
<dbReference type="PRINTS" id="PR00344">
    <property type="entry name" value="BCTRLSENSOR"/>
</dbReference>
<name>A0ABS0EQM5_9BURK</name>
<evidence type="ECO:0000313" key="11">
    <source>
        <dbReference type="Proteomes" id="UP000657372"/>
    </source>
</evidence>
<evidence type="ECO:0000259" key="9">
    <source>
        <dbReference type="PROSITE" id="PS50110"/>
    </source>
</evidence>
<evidence type="ECO:0000256" key="5">
    <source>
        <dbReference type="ARBA" id="ARBA00022777"/>
    </source>
</evidence>
<dbReference type="RefSeq" id="WP_195874486.1">
    <property type="nucleotide sequence ID" value="NZ_JADOEL010000001.1"/>
</dbReference>